<sequence>MPKEGIAMKSSKSNESARSQSSPWSNRNYRVWFAADTSLLIGVTIGAFAFSLLGYTVSHDVAIAGFAATAYSLVRGGATLIGGMIIDRFDRRKLMIVGGLASFVVLAGMIGAWTTGLMTVPVLFVFAALRGLTSGLFSGVTDTVLPQIVSGGQLTQAYAANETRDAVANMLSSPLSGWLYAFGPDIPFMVSAVMYAVMVACAPFIKADLRPEAGRADDDRTEEEKAQAASHADKSLTAALRWYIQWPAATVLMLLVVLVNFSLNLGSTVALLHQQAISTPAWTIGMISTFNGMGMLIGSLFTEPLTKRFRGGRVVQIGLAPAPVAFVGMTLTDNPWIIAVCCGVGSLLLIPCNAVLGAYTELIMPNDMRGRINAVSDLFAMVFGSLAAAVSGVLLKGLGYTLAMGIATALVALTLAMTICSKAISGIPFRGEFDAIRPFPLR</sequence>
<feature type="transmembrane region" description="Helical" evidence="7">
    <location>
        <begin position="186"/>
        <end position="205"/>
    </location>
</feature>
<dbReference type="PANTHER" id="PTHR23513">
    <property type="entry name" value="INTEGRAL MEMBRANE EFFLUX PROTEIN-RELATED"/>
    <property type="match status" value="1"/>
</dbReference>
<feature type="domain" description="Major facilitator superfamily (MFS) profile" evidence="8">
    <location>
        <begin position="1"/>
        <end position="424"/>
    </location>
</feature>
<dbReference type="Proteomes" id="UP000374630">
    <property type="component" value="Unassembled WGS sequence"/>
</dbReference>
<evidence type="ECO:0000313" key="9">
    <source>
        <dbReference type="EMBL" id="KAA8820944.1"/>
    </source>
</evidence>
<dbReference type="Pfam" id="PF07690">
    <property type="entry name" value="MFS_1"/>
    <property type="match status" value="1"/>
</dbReference>
<feature type="transmembrane region" description="Helical" evidence="7">
    <location>
        <begin position="61"/>
        <end position="82"/>
    </location>
</feature>
<keyword evidence="5 7" id="KW-0472">Membrane</keyword>
<feature type="transmembrane region" description="Helical" evidence="7">
    <location>
        <begin position="372"/>
        <end position="394"/>
    </location>
</feature>
<feature type="transmembrane region" description="Helical" evidence="7">
    <location>
        <begin position="242"/>
        <end position="261"/>
    </location>
</feature>
<dbReference type="OrthoDB" id="145388at2"/>
<dbReference type="AlphaFoldDB" id="A0A5J5E119"/>
<evidence type="ECO:0000256" key="3">
    <source>
        <dbReference type="ARBA" id="ARBA00022692"/>
    </source>
</evidence>
<feature type="compositionally biased region" description="Polar residues" evidence="6">
    <location>
        <begin position="10"/>
        <end position="23"/>
    </location>
</feature>
<comment type="subcellular location">
    <subcellularLocation>
        <location evidence="1">Cell membrane</location>
        <topology evidence="1">Multi-pass membrane protein</topology>
    </subcellularLocation>
</comment>
<dbReference type="PANTHER" id="PTHR23513:SF6">
    <property type="entry name" value="MAJOR FACILITATOR SUPERFAMILY ASSOCIATED DOMAIN-CONTAINING PROTEIN"/>
    <property type="match status" value="1"/>
</dbReference>
<gene>
    <name evidence="10" type="ORF">EM848_07895</name>
    <name evidence="9" type="ORF">EMO90_05640</name>
</gene>
<evidence type="ECO:0000256" key="5">
    <source>
        <dbReference type="ARBA" id="ARBA00023136"/>
    </source>
</evidence>
<evidence type="ECO:0000256" key="6">
    <source>
        <dbReference type="SAM" id="MobiDB-lite"/>
    </source>
</evidence>
<dbReference type="EMBL" id="RZNZ01000006">
    <property type="protein sequence ID" value="KAA8820944.1"/>
    <property type="molecule type" value="Genomic_DNA"/>
</dbReference>
<protein>
    <submittedName>
        <fullName evidence="10">MFS transporter</fullName>
    </submittedName>
</protein>
<evidence type="ECO:0000256" key="2">
    <source>
        <dbReference type="ARBA" id="ARBA00022475"/>
    </source>
</evidence>
<dbReference type="SUPFAM" id="SSF103473">
    <property type="entry name" value="MFS general substrate transporter"/>
    <property type="match status" value="1"/>
</dbReference>
<dbReference type="Proteomes" id="UP000345527">
    <property type="component" value="Unassembled WGS sequence"/>
</dbReference>
<keyword evidence="3 7" id="KW-0812">Transmembrane</keyword>
<dbReference type="GO" id="GO:0005886">
    <property type="term" value="C:plasma membrane"/>
    <property type="evidence" value="ECO:0007669"/>
    <property type="project" value="UniProtKB-SubCell"/>
</dbReference>
<name>A0A5J5E119_9BIFI</name>
<evidence type="ECO:0000313" key="11">
    <source>
        <dbReference type="Proteomes" id="UP000345527"/>
    </source>
</evidence>
<dbReference type="CDD" id="cd06173">
    <property type="entry name" value="MFS_MefA_like"/>
    <property type="match status" value="1"/>
</dbReference>
<keyword evidence="4 7" id="KW-1133">Transmembrane helix</keyword>
<dbReference type="PROSITE" id="PS50850">
    <property type="entry name" value="MFS"/>
    <property type="match status" value="1"/>
</dbReference>
<evidence type="ECO:0000313" key="12">
    <source>
        <dbReference type="Proteomes" id="UP000374630"/>
    </source>
</evidence>
<dbReference type="InterPro" id="IPR036259">
    <property type="entry name" value="MFS_trans_sf"/>
</dbReference>
<keyword evidence="12" id="KW-1185">Reference proteome</keyword>
<dbReference type="Gene3D" id="1.20.1250.20">
    <property type="entry name" value="MFS general substrate transporter like domains"/>
    <property type="match status" value="1"/>
</dbReference>
<feature type="transmembrane region" description="Helical" evidence="7">
    <location>
        <begin position="400"/>
        <end position="420"/>
    </location>
</feature>
<dbReference type="GO" id="GO:0022857">
    <property type="term" value="F:transmembrane transporter activity"/>
    <property type="evidence" value="ECO:0007669"/>
    <property type="project" value="InterPro"/>
</dbReference>
<keyword evidence="2" id="KW-1003">Cell membrane</keyword>
<dbReference type="InterPro" id="IPR011701">
    <property type="entry name" value="MFS"/>
</dbReference>
<evidence type="ECO:0000256" key="4">
    <source>
        <dbReference type="ARBA" id="ARBA00022989"/>
    </source>
</evidence>
<evidence type="ECO:0000259" key="8">
    <source>
        <dbReference type="PROSITE" id="PS50850"/>
    </source>
</evidence>
<dbReference type="EMBL" id="RZOA01000015">
    <property type="protein sequence ID" value="KAA8822766.1"/>
    <property type="molecule type" value="Genomic_DNA"/>
</dbReference>
<dbReference type="InterPro" id="IPR020846">
    <property type="entry name" value="MFS_dom"/>
</dbReference>
<proteinExistence type="predicted"/>
<evidence type="ECO:0000313" key="10">
    <source>
        <dbReference type="EMBL" id="KAA8822766.1"/>
    </source>
</evidence>
<feature type="transmembrane region" description="Helical" evidence="7">
    <location>
        <begin position="337"/>
        <end position="360"/>
    </location>
</feature>
<feature type="transmembrane region" description="Helical" evidence="7">
    <location>
        <begin position="31"/>
        <end position="55"/>
    </location>
</feature>
<reference evidence="11 12" key="1">
    <citation type="journal article" date="2019" name="Syst. Appl. Microbiol.">
        <title>Characterization of Bifidobacterium species in feaces of the Egyptian fruit bat: Description of B. vespertilionis sp. nov. and B. rousetti sp. nov.</title>
        <authorList>
            <person name="Modesto M."/>
            <person name="Satti M."/>
            <person name="Watanabe K."/>
            <person name="Puglisi E."/>
            <person name="Morelli L."/>
            <person name="Huang C.-H."/>
            <person name="Liou J.-S."/>
            <person name="Miyashita M."/>
            <person name="Tamura T."/>
            <person name="Saito S."/>
            <person name="Mori K."/>
            <person name="Huang L."/>
            <person name="Sciavilla P."/>
            <person name="Sandri C."/>
            <person name="Spiezio C."/>
            <person name="Vitali F."/>
            <person name="Cavalieri D."/>
            <person name="Perpetuini G."/>
            <person name="Tofalo R."/>
            <person name="Bonetti A."/>
            <person name="Arita M."/>
            <person name="Mattarelli P."/>
        </authorList>
    </citation>
    <scope>NUCLEOTIDE SEQUENCE [LARGE SCALE GENOMIC DNA]</scope>
    <source>
        <strain evidence="9 12">RST16</strain>
        <strain evidence="10 11">RST8</strain>
    </source>
</reference>
<organism evidence="10 11">
    <name type="scientific">Bifidobacterium vespertilionis</name>
    <dbReference type="NCBI Taxonomy" id="2562524"/>
    <lineage>
        <taxon>Bacteria</taxon>
        <taxon>Bacillati</taxon>
        <taxon>Actinomycetota</taxon>
        <taxon>Actinomycetes</taxon>
        <taxon>Bifidobacteriales</taxon>
        <taxon>Bifidobacteriaceae</taxon>
        <taxon>Bifidobacterium</taxon>
    </lineage>
</organism>
<feature type="transmembrane region" description="Helical" evidence="7">
    <location>
        <begin position="314"/>
        <end position="331"/>
    </location>
</feature>
<comment type="caution">
    <text evidence="10">The sequence shown here is derived from an EMBL/GenBank/DDBJ whole genome shotgun (WGS) entry which is preliminary data.</text>
</comment>
<feature type="transmembrane region" description="Helical" evidence="7">
    <location>
        <begin position="94"/>
        <end position="127"/>
    </location>
</feature>
<evidence type="ECO:0000256" key="7">
    <source>
        <dbReference type="SAM" id="Phobius"/>
    </source>
</evidence>
<evidence type="ECO:0000256" key="1">
    <source>
        <dbReference type="ARBA" id="ARBA00004651"/>
    </source>
</evidence>
<feature type="transmembrane region" description="Helical" evidence="7">
    <location>
        <begin position="281"/>
        <end position="302"/>
    </location>
</feature>
<accession>A0A5J5E119</accession>
<feature type="region of interest" description="Disordered" evidence="6">
    <location>
        <begin position="1"/>
        <end position="23"/>
    </location>
</feature>